<proteinExistence type="predicted"/>
<gene>
    <name evidence="1" type="ORF">C4B59_03080</name>
</gene>
<protein>
    <submittedName>
        <fullName evidence="1">Cell filamentation protein Fic</fullName>
    </submittedName>
</protein>
<sequence length="345" mass="40245">MIEKDKKLQIRNSAAEFLIFTAQSGDDGIEVRYEDETIWLTQKLIAALFDVTVPTVNEHLKNIFAGGELQQDSVIRKFLTTAADGKNYNTNFYNIDAIISVGYRVNSKRATQFRQWATQVLREFAIKGYVLDRKRMENGSFLGEDYFERLLEEIREIRLSERRFYQKITDIYATSVDYNKDAPTTREFFARVQNKLHFAIHGHTAAELIIQRADSNEERMGLTSWERSPGGKILKTDVSVAKNYLSQNELESLGRIVNSYLELAEERARRKIPMTMEDWAKRLDLFLEFDDRDILRDSGKVTAQIAKEFAESEFEKYRIVQDRLFESDFDREIKRIQGKPREANA</sequence>
<evidence type="ECO:0000313" key="1">
    <source>
        <dbReference type="EMBL" id="PXF61548.1"/>
    </source>
</evidence>
<evidence type="ECO:0000313" key="2">
    <source>
        <dbReference type="Proteomes" id="UP000248329"/>
    </source>
</evidence>
<organism evidence="1 2">
    <name type="scientific">Candidatus Methanogaster sp</name>
    <dbReference type="NCBI Taxonomy" id="3386292"/>
    <lineage>
        <taxon>Archaea</taxon>
        <taxon>Methanobacteriati</taxon>
        <taxon>Methanobacteriota</taxon>
        <taxon>Stenosarchaea group</taxon>
        <taxon>Methanomicrobia</taxon>
        <taxon>Methanosarcinales</taxon>
        <taxon>ANME-2 cluster</taxon>
        <taxon>Candidatus Methanogasteraceae</taxon>
        <taxon>Candidatus Methanogaster</taxon>
    </lineage>
</organism>
<name>A0AC61L5E0_9EURY</name>
<reference evidence="1" key="1">
    <citation type="submission" date="2018-01" db="EMBL/GenBank/DDBJ databases">
        <authorList>
            <person name="Krukenberg V."/>
        </authorList>
    </citation>
    <scope>NUCLEOTIDE SEQUENCE</scope>
    <source>
        <strain evidence="1">E20ANME2</strain>
    </source>
</reference>
<accession>A0AC61L5E0</accession>
<dbReference type="EMBL" id="PQXF01000004">
    <property type="protein sequence ID" value="PXF61548.1"/>
    <property type="molecule type" value="Genomic_DNA"/>
</dbReference>
<comment type="caution">
    <text evidence="1">The sequence shown here is derived from an EMBL/GenBank/DDBJ whole genome shotgun (WGS) entry which is preliminary data.</text>
</comment>
<dbReference type="Proteomes" id="UP000248329">
    <property type="component" value="Unassembled WGS sequence"/>
</dbReference>